<keyword evidence="1" id="KW-0472">Membrane</keyword>
<dbReference type="RefSeq" id="WP_005398463.1">
    <property type="nucleotide sequence ID" value="NZ_JH601088.1"/>
</dbReference>
<name>H3NNS8_9FIRM</name>
<keyword evidence="1" id="KW-0812">Transmembrane</keyword>
<evidence type="ECO:0000256" key="1">
    <source>
        <dbReference type="SAM" id="Phobius"/>
    </source>
</evidence>
<keyword evidence="3" id="KW-1185">Reference proteome</keyword>
<sequence>MKIYKRSFFTIVKSFLLNLLATFIFLIVVVNLVDLLYGLIATAILYSVLMFYTFVIDNAYFTIDGTKFRKFNGKKLKFEYDVKNEKIKKDMKKGITGYSAMNILIGNKIVNCSILDIETFNRLFIDLSAASR</sequence>
<dbReference type="HOGENOM" id="CLU_1914154_0_0_9"/>
<dbReference type="STRING" id="883114.HMPREF9709_00989"/>
<dbReference type="OrthoDB" id="9957041at2"/>
<dbReference type="AlphaFoldDB" id="H3NNS8"/>
<dbReference type="PATRIC" id="fig|883114.3.peg.979"/>
<evidence type="ECO:0000313" key="3">
    <source>
        <dbReference type="Proteomes" id="UP000004191"/>
    </source>
</evidence>
<organism evidence="2 3">
    <name type="scientific">Helcococcus kunzii ATCC 51366</name>
    <dbReference type="NCBI Taxonomy" id="883114"/>
    <lineage>
        <taxon>Bacteria</taxon>
        <taxon>Bacillati</taxon>
        <taxon>Bacillota</taxon>
        <taxon>Tissierellia</taxon>
        <taxon>Tissierellales</taxon>
        <taxon>Peptoniphilaceae</taxon>
        <taxon>Helcococcus</taxon>
    </lineage>
</organism>
<dbReference type="GeneID" id="96998982"/>
<feature type="transmembrane region" description="Helical" evidence="1">
    <location>
        <begin position="39"/>
        <end position="61"/>
    </location>
</feature>
<dbReference type="Proteomes" id="UP000004191">
    <property type="component" value="Unassembled WGS sequence"/>
</dbReference>
<comment type="caution">
    <text evidence="2">The sequence shown here is derived from an EMBL/GenBank/DDBJ whole genome shotgun (WGS) entry which is preliminary data.</text>
</comment>
<evidence type="ECO:0000313" key="2">
    <source>
        <dbReference type="EMBL" id="EHR34053.1"/>
    </source>
</evidence>
<proteinExistence type="predicted"/>
<accession>H3NNS8</accession>
<feature type="transmembrane region" description="Helical" evidence="1">
    <location>
        <begin position="12"/>
        <end position="33"/>
    </location>
</feature>
<keyword evidence="1" id="KW-1133">Transmembrane helix</keyword>
<dbReference type="EMBL" id="AGEI01000021">
    <property type="protein sequence ID" value="EHR34053.1"/>
    <property type="molecule type" value="Genomic_DNA"/>
</dbReference>
<gene>
    <name evidence="2" type="ORF">HMPREF9709_00989</name>
</gene>
<reference evidence="2 3" key="1">
    <citation type="submission" date="2012-01" db="EMBL/GenBank/DDBJ databases">
        <title>The Genome Sequence of Helcococcus kunzii ATCC 51366.</title>
        <authorList>
            <consortium name="The Broad Institute Genome Sequencing Platform"/>
            <person name="Earl A."/>
            <person name="Ward D."/>
            <person name="Feldgarden M."/>
            <person name="Gevers D."/>
            <person name="Huys G."/>
            <person name="Young S.K."/>
            <person name="Zeng Q."/>
            <person name="Gargeya S."/>
            <person name="Fitzgerald M."/>
            <person name="Haas B."/>
            <person name="Abouelleil A."/>
            <person name="Alvarado L."/>
            <person name="Arachchi H.M."/>
            <person name="Berlin A."/>
            <person name="Chapman S.B."/>
            <person name="Gearin G."/>
            <person name="Goldberg J."/>
            <person name="Griggs A."/>
            <person name="Gujja S."/>
            <person name="Hansen M."/>
            <person name="Heiman D."/>
            <person name="Howarth C."/>
            <person name="Larimer J."/>
            <person name="Lui A."/>
            <person name="MacDonald P.J.P."/>
            <person name="McCowen C."/>
            <person name="Montmayeur A."/>
            <person name="Murphy C."/>
            <person name="Neiman D."/>
            <person name="Pearson M."/>
            <person name="Priest M."/>
            <person name="Roberts A."/>
            <person name="Saif S."/>
            <person name="Shea T."/>
            <person name="Sisk P."/>
            <person name="Stolte C."/>
            <person name="Sykes S."/>
            <person name="Wortman J."/>
            <person name="Nusbaum C."/>
            <person name="Birren B."/>
        </authorList>
    </citation>
    <scope>NUCLEOTIDE SEQUENCE [LARGE SCALE GENOMIC DNA]</scope>
    <source>
        <strain evidence="2 3">ATCC 51366</strain>
    </source>
</reference>
<protein>
    <submittedName>
        <fullName evidence="2">Uncharacterized protein</fullName>
    </submittedName>
</protein>